<dbReference type="PANTHER" id="PTHR43013:SF1">
    <property type="entry name" value="GLUTAMYL-TRNA REDUCTASE"/>
    <property type="match status" value="1"/>
</dbReference>
<dbReference type="NCBIfam" id="TIGR01035">
    <property type="entry name" value="hemA"/>
    <property type="match status" value="1"/>
</dbReference>
<accession>A0A1J5S129</accession>
<evidence type="ECO:0000256" key="5">
    <source>
        <dbReference type="ARBA" id="ARBA00023002"/>
    </source>
</evidence>
<evidence type="ECO:0000256" key="2">
    <source>
        <dbReference type="ARBA" id="ARBA00005916"/>
    </source>
</evidence>
<keyword evidence="6" id="KW-0627">Porphyrin biosynthesis</keyword>
<evidence type="ECO:0000256" key="3">
    <source>
        <dbReference type="ARBA" id="ARBA00012970"/>
    </source>
</evidence>
<dbReference type="HAMAP" id="MF_00087">
    <property type="entry name" value="Glu_tRNA_reductase"/>
    <property type="match status" value="1"/>
</dbReference>
<dbReference type="FunFam" id="3.40.50.720:FF:000031">
    <property type="entry name" value="Glutamyl-tRNA reductase"/>
    <property type="match status" value="1"/>
</dbReference>
<dbReference type="SUPFAM" id="SSF51735">
    <property type="entry name" value="NAD(P)-binding Rossmann-fold domains"/>
    <property type="match status" value="1"/>
</dbReference>
<dbReference type="Gene3D" id="3.40.50.720">
    <property type="entry name" value="NAD(P)-binding Rossmann-like Domain"/>
    <property type="match status" value="1"/>
</dbReference>
<dbReference type="GO" id="GO:0050661">
    <property type="term" value="F:NADP binding"/>
    <property type="evidence" value="ECO:0007669"/>
    <property type="project" value="InterPro"/>
</dbReference>
<evidence type="ECO:0000256" key="6">
    <source>
        <dbReference type="ARBA" id="ARBA00023244"/>
    </source>
</evidence>
<protein>
    <recommendedName>
        <fullName evidence="3">glutamyl-tRNA reductase</fullName>
        <ecNumber evidence="3">1.2.1.70</ecNumber>
    </recommendedName>
</protein>
<dbReference type="GO" id="GO:0019353">
    <property type="term" value="P:protoporphyrinogen IX biosynthetic process from glutamate"/>
    <property type="evidence" value="ECO:0007669"/>
    <property type="project" value="TreeGrafter"/>
</dbReference>
<dbReference type="EMBL" id="MLJW01000080">
    <property type="protein sequence ID" value="OIR01802.1"/>
    <property type="molecule type" value="Genomic_DNA"/>
</dbReference>
<evidence type="ECO:0000313" key="10">
    <source>
        <dbReference type="EMBL" id="OIR01802.1"/>
    </source>
</evidence>
<dbReference type="FunFam" id="3.30.460.30:FF:000001">
    <property type="entry name" value="Glutamyl-tRNA reductase"/>
    <property type="match status" value="1"/>
</dbReference>
<dbReference type="Pfam" id="PF05201">
    <property type="entry name" value="GlutR_N"/>
    <property type="match status" value="1"/>
</dbReference>
<proteinExistence type="inferred from homology"/>
<reference evidence="10" key="1">
    <citation type="submission" date="2016-10" db="EMBL/GenBank/DDBJ databases">
        <title>Sequence of Gallionella enrichment culture.</title>
        <authorList>
            <person name="Poehlein A."/>
            <person name="Muehling M."/>
            <person name="Daniel R."/>
        </authorList>
    </citation>
    <scope>NUCLEOTIDE SEQUENCE</scope>
</reference>
<dbReference type="EC" id="1.2.1.70" evidence="3"/>
<feature type="domain" description="Quinate/shikimate 5-dehydrogenase/glutamyl-tRNA reductase" evidence="8">
    <location>
        <begin position="177"/>
        <end position="312"/>
    </location>
</feature>
<gene>
    <name evidence="10" type="primary">hemA_5</name>
    <name evidence="10" type="ORF">GALL_161030</name>
</gene>
<name>A0A1J5S129_9ZZZZ</name>
<dbReference type="AlphaFoldDB" id="A0A1J5S129"/>
<sequence>MSDPTHPAQIFVLGATHHRVPIEVRERLAVSSETAEQLRGELARLEGLAEYALLNTCNRVEFYGVAQSPQIVDLVRRAFCERQNFDEAEFAQFCIDLRGQNALLHLLEVASGLDSQMLGETEIFGQVKDAYALAQSKGTTGAVLNRVFQKAFQAAKHVRTNTAITAGQVSIANVAVDLAGNIFGSLSGTRVLLVGAGEIGEKTAKAFQSRGAPSLTVCSRNFDRAAQLAAELGAGALPFEQREERLADFDIVVCATSAPNTVISTSASAAAMRRRPARPLLYLDLALPRDVEPAVSSHGNVYLYNLDDLAKVAEENRRAREAEVQRAKSLLGEKAIHLWNSLAGRANGGNGSRAPAA</sequence>
<dbReference type="SUPFAM" id="SSF69742">
    <property type="entry name" value="Glutamyl tRNA-reductase catalytic, N-terminal domain"/>
    <property type="match status" value="1"/>
</dbReference>
<evidence type="ECO:0000256" key="1">
    <source>
        <dbReference type="ARBA" id="ARBA00005059"/>
    </source>
</evidence>
<dbReference type="Gene3D" id="3.30.460.30">
    <property type="entry name" value="Glutamyl-tRNA reductase, N-terminal domain"/>
    <property type="match status" value="1"/>
</dbReference>
<comment type="pathway">
    <text evidence="1">Porphyrin-containing compound metabolism; protoporphyrin-IX biosynthesis; 5-aminolevulinate from L-glutamyl-tRNA(Glu): step 1/2.</text>
</comment>
<feature type="domain" description="Glutamyl-tRNA reductase N-terminal" evidence="9">
    <location>
        <begin position="13"/>
        <end position="162"/>
    </location>
</feature>
<keyword evidence="5 10" id="KW-0560">Oxidoreductase</keyword>
<comment type="similarity">
    <text evidence="2">Belongs to the glutamyl-tRNA reductase family.</text>
</comment>
<evidence type="ECO:0000259" key="9">
    <source>
        <dbReference type="Pfam" id="PF05201"/>
    </source>
</evidence>
<evidence type="ECO:0000256" key="7">
    <source>
        <dbReference type="ARBA" id="ARBA00047464"/>
    </source>
</evidence>
<dbReference type="GO" id="GO:0008883">
    <property type="term" value="F:glutamyl-tRNA reductase activity"/>
    <property type="evidence" value="ECO:0007669"/>
    <property type="project" value="UniProtKB-EC"/>
</dbReference>
<keyword evidence="4" id="KW-0521">NADP</keyword>
<dbReference type="InterPro" id="IPR036291">
    <property type="entry name" value="NAD(P)-bd_dom_sf"/>
</dbReference>
<comment type="catalytic activity">
    <reaction evidence="7">
        <text>(S)-4-amino-5-oxopentanoate + tRNA(Glu) + NADP(+) = L-glutamyl-tRNA(Glu) + NADPH + H(+)</text>
        <dbReference type="Rhea" id="RHEA:12344"/>
        <dbReference type="Rhea" id="RHEA-COMP:9663"/>
        <dbReference type="Rhea" id="RHEA-COMP:9680"/>
        <dbReference type="ChEBI" id="CHEBI:15378"/>
        <dbReference type="ChEBI" id="CHEBI:57501"/>
        <dbReference type="ChEBI" id="CHEBI:57783"/>
        <dbReference type="ChEBI" id="CHEBI:58349"/>
        <dbReference type="ChEBI" id="CHEBI:78442"/>
        <dbReference type="ChEBI" id="CHEBI:78520"/>
        <dbReference type="EC" id="1.2.1.70"/>
    </reaction>
</comment>
<dbReference type="PANTHER" id="PTHR43013">
    <property type="entry name" value="GLUTAMYL-TRNA REDUCTASE"/>
    <property type="match status" value="1"/>
</dbReference>
<dbReference type="InterPro" id="IPR015895">
    <property type="entry name" value="4pyrrol_synth_GluRdtase_N"/>
</dbReference>
<comment type="caution">
    <text evidence="10">The sequence shown here is derived from an EMBL/GenBank/DDBJ whole genome shotgun (WGS) entry which is preliminary data.</text>
</comment>
<dbReference type="CDD" id="cd05213">
    <property type="entry name" value="NAD_bind_Glutamyl_tRNA_reduct"/>
    <property type="match status" value="1"/>
</dbReference>
<evidence type="ECO:0000259" key="8">
    <source>
        <dbReference type="Pfam" id="PF01488"/>
    </source>
</evidence>
<dbReference type="InterPro" id="IPR000343">
    <property type="entry name" value="4pyrrol_synth_GluRdtase"/>
</dbReference>
<organism evidence="10">
    <name type="scientific">mine drainage metagenome</name>
    <dbReference type="NCBI Taxonomy" id="410659"/>
    <lineage>
        <taxon>unclassified sequences</taxon>
        <taxon>metagenomes</taxon>
        <taxon>ecological metagenomes</taxon>
    </lineage>
</organism>
<dbReference type="InterPro" id="IPR006151">
    <property type="entry name" value="Shikm_DH/Glu-tRNA_Rdtase"/>
</dbReference>
<dbReference type="InterPro" id="IPR036343">
    <property type="entry name" value="GluRdtase_N_sf"/>
</dbReference>
<evidence type="ECO:0000256" key="4">
    <source>
        <dbReference type="ARBA" id="ARBA00022857"/>
    </source>
</evidence>
<dbReference type="Pfam" id="PF01488">
    <property type="entry name" value="Shikimate_DH"/>
    <property type="match status" value="1"/>
</dbReference>
<dbReference type="PIRSF" id="PIRSF000445">
    <property type="entry name" value="4pyrrol_synth_GluRdtase"/>
    <property type="match status" value="1"/>
</dbReference>